<dbReference type="Proteomes" id="UP000005204">
    <property type="component" value="Unassembled WGS sequence"/>
</dbReference>
<protein>
    <recommendedName>
        <fullName evidence="2">Reverse transcriptase domain-containing protein</fullName>
    </recommendedName>
</protein>
<dbReference type="GO" id="GO:0071897">
    <property type="term" value="P:DNA biosynthetic process"/>
    <property type="evidence" value="ECO:0007669"/>
    <property type="project" value="UniProtKB-ARBA"/>
</dbReference>
<dbReference type="GO" id="GO:0003676">
    <property type="term" value="F:nucleic acid binding"/>
    <property type="evidence" value="ECO:0007669"/>
    <property type="project" value="InterPro"/>
</dbReference>
<evidence type="ECO:0000259" key="2">
    <source>
        <dbReference type="PROSITE" id="PS50878"/>
    </source>
</evidence>
<feature type="compositionally biased region" description="Low complexity" evidence="1">
    <location>
        <begin position="493"/>
        <end position="504"/>
    </location>
</feature>
<proteinExistence type="predicted"/>
<accession>A0A8R2RAE2</accession>
<dbReference type="PANTHER" id="PTHR19446">
    <property type="entry name" value="REVERSE TRANSCRIPTASES"/>
    <property type="match status" value="1"/>
</dbReference>
<feature type="compositionally biased region" description="Basic and acidic residues" evidence="1">
    <location>
        <begin position="115"/>
        <end position="131"/>
    </location>
</feature>
<dbReference type="SMART" id="SM00343">
    <property type="entry name" value="ZnF_C2HC"/>
    <property type="match status" value="2"/>
</dbReference>
<dbReference type="Gene3D" id="3.60.10.10">
    <property type="entry name" value="Endonuclease/exonuclease/phosphatase"/>
    <property type="match status" value="1"/>
</dbReference>
<evidence type="ECO:0000313" key="4">
    <source>
        <dbReference type="Proteomes" id="UP000005204"/>
    </source>
</evidence>
<organism evidence="3 4">
    <name type="scientific">Bombyx mori</name>
    <name type="common">Silk moth</name>
    <dbReference type="NCBI Taxonomy" id="7091"/>
    <lineage>
        <taxon>Eukaryota</taxon>
        <taxon>Metazoa</taxon>
        <taxon>Ecdysozoa</taxon>
        <taxon>Arthropoda</taxon>
        <taxon>Hexapoda</taxon>
        <taxon>Insecta</taxon>
        <taxon>Pterygota</taxon>
        <taxon>Neoptera</taxon>
        <taxon>Endopterygota</taxon>
        <taxon>Lepidoptera</taxon>
        <taxon>Glossata</taxon>
        <taxon>Ditrysia</taxon>
        <taxon>Bombycoidea</taxon>
        <taxon>Bombycidae</taxon>
        <taxon>Bombycinae</taxon>
        <taxon>Bombyx</taxon>
    </lineage>
</organism>
<dbReference type="InterPro" id="IPR005135">
    <property type="entry name" value="Endo/exonuclease/phosphatase"/>
</dbReference>
<dbReference type="InterPro" id="IPR036691">
    <property type="entry name" value="Endo/exonu/phosph_ase_sf"/>
</dbReference>
<keyword evidence="4" id="KW-1185">Reference proteome</keyword>
<dbReference type="InterPro" id="IPR001878">
    <property type="entry name" value="Znf_CCHC"/>
</dbReference>
<dbReference type="Pfam" id="PF00078">
    <property type="entry name" value="RVT_1"/>
    <property type="match status" value="1"/>
</dbReference>
<reference evidence="4" key="1">
    <citation type="journal article" date="2008" name="Insect Biochem. Mol. Biol.">
        <title>The genome of a lepidopteran model insect, the silkworm Bombyx mori.</title>
        <authorList>
            <consortium name="International Silkworm Genome Consortium"/>
        </authorList>
    </citation>
    <scope>NUCLEOTIDE SEQUENCE [LARGE SCALE GENOMIC DNA]</scope>
    <source>
        <strain evidence="4">p50T</strain>
    </source>
</reference>
<feature type="region of interest" description="Disordered" evidence="1">
    <location>
        <begin position="115"/>
        <end position="134"/>
    </location>
</feature>
<dbReference type="InterPro" id="IPR000477">
    <property type="entry name" value="RT_dom"/>
</dbReference>
<dbReference type="GO" id="GO:0008270">
    <property type="term" value="F:zinc ion binding"/>
    <property type="evidence" value="ECO:0007669"/>
    <property type="project" value="InterPro"/>
</dbReference>
<evidence type="ECO:0000256" key="1">
    <source>
        <dbReference type="SAM" id="MobiDB-lite"/>
    </source>
</evidence>
<dbReference type="CDD" id="cd01650">
    <property type="entry name" value="RT_nLTR_like"/>
    <property type="match status" value="1"/>
</dbReference>
<sequence length="1603" mass="180998">SIGEWEKASYTCKLDEATACAGRAKQQLNAARNLKGELKIEAFKMLDRLLEIVKKLEMPSKTKVEKEVMKQMYRENSKTEMGTSNLKNIIEEHSKVLGETVKEMDRLRTVIRRHEEKMDDTAQNAEKRDGGHSGGEFLAEIRELKRLTQETRVRTDEAQGVIPSYAEVLSRPPAARVDKPKFSVIVGSKNVIDTSADVIEKLRGALDARRSGLKIERLRRVRDAKVVLSCASKEEMEKLSEQLKNDKNLTAEVAKNKKPLVVLKNLMAYNTDDDIRTALAEQNRHLLEDLSADETAVEVRYRRRARNQQECHAVLQVSPELWQRLTSAGRVYIDLQHVRVQDQSPLVQCTRCLAYGHGRKQCADDVDLCNYCGGPHLKKDINSRDTYLETVRKLISCITTAVTEGKSVTAANKRLICSAAEEIRRATRVLETTLASTLTPPTPSPPATNEGLKEEIIACVREEFKRHRQLPPLTLQSQVRPSYAQAAAPNPRKPALTTKPTPKTYPATKPAIIVSAKTEVKTKQDIIEAWRRNISFKNSGFAPSRVQAVSNNKLRIEFDNIEQRNDTLTRITNSQTIHAEPARRLLPMLNLKGVSKDVPAEDLVSIISRQNPELTNAINQKEDLRFRFQRSNRNPNLYNAILIAQPTVWRKCISLGRISVDHQRIHVEEFTPFLQCHKCLSFGHTKNKCSSTEQYCAHCISFTSERYHFALISEPYVGANNEVKNIPGINIYQFSDGARVKACILAKTGVGSVLGLSQYSSANLSVIQLTAGNKKTYIASTYIEPDVDANGTMERLEVFLKDIGGARVIVGGDFNGWHPSWGSVRVNPRGSSLVELAHSNDLYICNSGDTPTFETITHGRNRSSIIDLTLASSDLFNSISEWHVNLNTCPTSQHNAIEFSLNTNENTNKHAENTSTFLYKSEQANWTIFRNTLHTLMANTDILDRSVESLSPEGLESLLREVTDILHRACRASMRVKAGSGNRHKPPWWNDRLQDLKNEVINVHRRLRAAKRQNLPLDDLIEQQQTKKALYADALRAESTRSFRSFCELQTKENVWSLTNRLLKESTPKRPPATLKTGNTFTTCAKETAEALLEHFYPADTPDTIARHHQLRACYDAPVDTENDLPFTEEEVMECLQYMNPKKAPGLDHITADICQQFASAYPRLITNIMNRCLTLQHFPDQWKTAYVKIIPKPGKSDHTSLTSFRPIGLIPVLGKLLEKLITIRIMHWASVTGRSSQRQFGFKEQTGTVDAINTLIDTIRKAKQERSQVVAVSLDIRAAFDNAWWPVLLHRLRDIRCPKNIYGLIKSYLRDRRVVLDHGGVRVSRATSKGCVQGSVCGPALWNIILDELLEIHLPSGCHMQAYADDVVLVVTAENVNRLEELTDTVLQQIVNWGKSVKLEFGASKTQLIAFTPKARTLRVEMDGQILKTCKEIKLLGIILDEKLLFGRHVQYVLGKASRIFNKLCLYSRPTWGAHPENVRTIYLRVIEPIVTYAAGVWGHIVNKRYIKKSLMSMQRGFALKAIRGFRTISTSAALALAQFTPLDLKIREVHQIEKVRLTGKTEFLPMTFLMRNLSPSRTSYIPLEGRQSNPYPPLNTELTPK</sequence>
<dbReference type="SUPFAM" id="SSF56672">
    <property type="entry name" value="DNA/RNA polymerases"/>
    <property type="match status" value="1"/>
</dbReference>
<evidence type="ECO:0000313" key="3">
    <source>
        <dbReference type="EnsemblMetazoa" id="XP_037877366.1"/>
    </source>
</evidence>
<dbReference type="InterPro" id="IPR043502">
    <property type="entry name" value="DNA/RNA_pol_sf"/>
</dbReference>
<dbReference type="Pfam" id="PF14529">
    <property type="entry name" value="Exo_endo_phos_2"/>
    <property type="match status" value="1"/>
</dbReference>
<dbReference type="SUPFAM" id="SSF56219">
    <property type="entry name" value="DNase I-like"/>
    <property type="match status" value="1"/>
</dbReference>
<feature type="domain" description="Reverse transcriptase" evidence="2">
    <location>
        <begin position="1172"/>
        <end position="1441"/>
    </location>
</feature>
<feature type="region of interest" description="Disordered" evidence="1">
    <location>
        <begin position="1583"/>
        <end position="1603"/>
    </location>
</feature>
<dbReference type="GO" id="GO:0003824">
    <property type="term" value="F:catalytic activity"/>
    <property type="evidence" value="ECO:0007669"/>
    <property type="project" value="InterPro"/>
</dbReference>
<name>A0A8R2RAE2_BOMMO</name>
<reference evidence="3" key="2">
    <citation type="submission" date="2022-06" db="UniProtKB">
        <authorList>
            <consortium name="EnsemblMetazoa"/>
        </authorList>
    </citation>
    <scope>IDENTIFICATION</scope>
    <source>
        <strain evidence="3">p50T (Dazao)</strain>
    </source>
</reference>
<dbReference type="PROSITE" id="PS50878">
    <property type="entry name" value="RT_POL"/>
    <property type="match status" value="1"/>
</dbReference>
<dbReference type="EnsemblMetazoa" id="XM_038021438.1">
    <property type="protein sequence ID" value="XP_037877366.1"/>
    <property type="gene ID" value="LOC119630898"/>
</dbReference>
<feature type="region of interest" description="Disordered" evidence="1">
    <location>
        <begin position="485"/>
        <end position="504"/>
    </location>
</feature>